<dbReference type="InterPro" id="IPR015919">
    <property type="entry name" value="Cadherin-like_sf"/>
</dbReference>
<dbReference type="InterPro" id="IPR050174">
    <property type="entry name" value="Protocadherin/Cadherin-CA"/>
</dbReference>
<dbReference type="SMART" id="SM00112">
    <property type="entry name" value="CA"/>
    <property type="match status" value="5"/>
</dbReference>
<dbReference type="InterPro" id="IPR020894">
    <property type="entry name" value="Cadherin_CS"/>
</dbReference>
<keyword evidence="6" id="KW-1133">Transmembrane helix</keyword>
<keyword evidence="8" id="KW-0325">Glycoprotein</keyword>
<evidence type="ECO:0000313" key="12">
    <source>
        <dbReference type="Proteomes" id="UP000826234"/>
    </source>
</evidence>
<dbReference type="Proteomes" id="UP000826234">
    <property type="component" value="Unassembled WGS sequence"/>
</dbReference>
<feature type="domain" description="Cadherin" evidence="10">
    <location>
        <begin position="330"/>
        <end position="434"/>
    </location>
</feature>
<reference evidence="11 12" key="1">
    <citation type="journal article" date="2022" name="Gigascience">
        <title>A chromosome-level genome assembly and annotation of the desert horned lizard, Phrynosoma platyrhinos, provides insight into chromosomal rearrangements among reptiles.</title>
        <authorList>
            <person name="Koochekian N."/>
            <person name="Ascanio A."/>
            <person name="Farleigh K."/>
            <person name="Card D.C."/>
            <person name="Schield D.R."/>
            <person name="Castoe T.A."/>
            <person name="Jezkova T."/>
        </authorList>
    </citation>
    <scope>NUCLEOTIDE SEQUENCE [LARGE SCALE GENOMIC DNA]</scope>
    <source>
        <strain evidence="11">NK-2021</strain>
    </source>
</reference>
<keyword evidence="5" id="KW-0130">Cell adhesion</keyword>
<dbReference type="EMBL" id="JAIPUX010005289">
    <property type="protein sequence ID" value="KAH0618153.1"/>
    <property type="molecule type" value="Genomic_DNA"/>
</dbReference>
<feature type="domain" description="Cadherin" evidence="10">
    <location>
        <begin position="8"/>
        <end position="115"/>
    </location>
</feature>
<dbReference type="PANTHER" id="PTHR24028">
    <property type="entry name" value="CADHERIN-87A"/>
    <property type="match status" value="1"/>
</dbReference>
<dbReference type="Pfam" id="PF08266">
    <property type="entry name" value="Cadherin_2"/>
    <property type="match status" value="1"/>
</dbReference>
<comment type="caution">
    <text evidence="11">The sequence shown here is derived from an EMBL/GenBank/DDBJ whole genome shotgun (WGS) entry which is preliminary data.</text>
</comment>
<keyword evidence="2" id="KW-0812">Transmembrane</keyword>
<comment type="subcellular location">
    <subcellularLocation>
        <location evidence="1">Membrane</location>
        <topology evidence="1">Single-pass membrane protein</topology>
    </subcellularLocation>
</comment>
<dbReference type="Gene3D" id="2.60.40.60">
    <property type="entry name" value="Cadherins"/>
    <property type="match status" value="5"/>
</dbReference>
<keyword evidence="4 9" id="KW-0106">Calcium</keyword>
<dbReference type="PANTHER" id="PTHR24028:SF234">
    <property type="entry name" value="PROTOCADHERIN GAMMA-A3"/>
    <property type="match status" value="1"/>
</dbReference>
<evidence type="ECO:0000256" key="5">
    <source>
        <dbReference type="ARBA" id="ARBA00022889"/>
    </source>
</evidence>
<evidence type="ECO:0000256" key="7">
    <source>
        <dbReference type="ARBA" id="ARBA00023136"/>
    </source>
</evidence>
<evidence type="ECO:0000259" key="10">
    <source>
        <dbReference type="PROSITE" id="PS50268"/>
    </source>
</evidence>
<dbReference type="PROSITE" id="PS50268">
    <property type="entry name" value="CADHERIN_2"/>
    <property type="match status" value="5"/>
</dbReference>
<organism evidence="11 12">
    <name type="scientific">Phrynosoma platyrhinos</name>
    <name type="common">Desert horned lizard</name>
    <dbReference type="NCBI Taxonomy" id="52577"/>
    <lineage>
        <taxon>Eukaryota</taxon>
        <taxon>Metazoa</taxon>
        <taxon>Chordata</taxon>
        <taxon>Craniata</taxon>
        <taxon>Vertebrata</taxon>
        <taxon>Euteleostomi</taxon>
        <taxon>Lepidosauria</taxon>
        <taxon>Squamata</taxon>
        <taxon>Bifurcata</taxon>
        <taxon>Unidentata</taxon>
        <taxon>Episquamata</taxon>
        <taxon>Toxicofera</taxon>
        <taxon>Iguania</taxon>
        <taxon>Phrynosomatidae</taxon>
        <taxon>Phrynosomatinae</taxon>
        <taxon>Phrynosoma</taxon>
    </lineage>
</organism>
<dbReference type="PRINTS" id="PR00205">
    <property type="entry name" value="CADHERIN"/>
</dbReference>
<keyword evidence="12" id="KW-1185">Reference proteome</keyword>
<proteinExistence type="predicted"/>
<keyword evidence="7" id="KW-0472">Membrane</keyword>
<evidence type="ECO:0000313" key="11">
    <source>
        <dbReference type="EMBL" id="KAH0618153.1"/>
    </source>
</evidence>
<accession>A0ABQ7SLC5</accession>
<keyword evidence="3" id="KW-0677">Repeat</keyword>
<protein>
    <recommendedName>
        <fullName evidence="10">Cadherin domain-containing protein</fullName>
    </recommendedName>
</protein>
<evidence type="ECO:0000256" key="4">
    <source>
        <dbReference type="ARBA" id="ARBA00022837"/>
    </source>
</evidence>
<feature type="domain" description="Cadherin" evidence="10">
    <location>
        <begin position="225"/>
        <end position="329"/>
    </location>
</feature>
<dbReference type="SUPFAM" id="SSF49313">
    <property type="entry name" value="Cadherin-like"/>
    <property type="match status" value="5"/>
</dbReference>
<sequence length="564" mass="62773">MITAWEVVTGQIHYSIPEEMQKGSSVGNIAKDLGLDVKNLSVQGLHILSAQNEIQYFDLNLRSGHLHTRERIDREKICSGGGKCLLYFQIVMDSKMKLYGVEVEIQDINDNAPYFAPEEQKLKISETSTIGSRFPLPEAQDPDEGINSVQNYKLTGSSYFSLDIQIGENGARHVSLVLERSLDREENSFHDLILTATDGGKPVRSGSVKIQVVVLDANDNAPVFSKHIYEVKVKESIPKGSTVCTVKAIDLDEGVNGEIKYSFRKIEETASQTFILDSVKGEISLARNLDYEESPLYEFDVQAEDGGGLSGRAKVMIIVTDVNDNAPKVEIASHINSIHEDSPPGTIIAILRAQDKDSGNNGEVTYSIDSKIPFQLKKVVDNFYNLVTTRILDREQMAFYNITVVVSDHGTPPFSTSTFIPLQILDTNDNPPHFMHSINFFYIMENNPRGSSVFALQADDPDWGENSKITYSIIEEDTRDSFISSYLSINSETGVVYALNSFDYEEIQKIQFQVKAKDGGSPPLSSNCIAHSTILIILYPGLESFSCRPDLLTKLFYNFPPSTE</sequence>
<dbReference type="InterPro" id="IPR013164">
    <property type="entry name" value="Cadherin_N"/>
</dbReference>
<evidence type="ECO:0000256" key="8">
    <source>
        <dbReference type="ARBA" id="ARBA00023180"/>
    </source>
</evidence>
<dbReference type="CDD" id="cd11304">
    <property type="entry name" value="Cadherin_repeat"/>
    <property type="match status" value="5"/>
</dbReference>
<evidence type="ECO:0000256" key="1">
    <source>
        <dbReference type="ARBA" id="ARBA00004167"/>
    </source>
</evidence>
<evidence type="ECO:0000256" key="2">
    <source>
        <dbReference type="ARBA" id="ARBA00022692"/>
    </source>
</evidence>
<dbReference type="InterPro" id="IPR002126">
    <property type="entry name" value="Cadherin-like_dom"/>
</dbReference>
<feature type="domain" description="Cadherin" evidence="10">
    <location>
        <begin position="435"/>
        <end position="551"/>
    </location>
</feature>
<dbReference type="Pfam" id="PF00028">
    <property type="entry name" value="Cadherin"/>
    <property type="match status" value="4"/>
</dbReference>
<feature type="domain" description="Cadherin" evidence="10">
    <location>
        <begin position="116"/>
        <end position="224"/>
    </location>
</feature>
<evidence type="ECO:0000256" key="9">
    <source>
        <dbReference type="PROSITE-ProRule" id="PRU00043"/>
    </source>
</evidence>
<gene>
    <name evidence="11" type="ORF">JD844_017139</name>
</gene>
<evidence type="ECO:0000256" key="6">
    <source>
        <dbReference type="ARBA" id="ARBA00022989"/>
    </source>
</evidence>
<evidence type="ECO:0000256" key="3">
    <source>
        <dbReference type="ARBA" id="ARBA00022737"/>
    </source>
</evidence>
<dbReference type="PROSITE" id="PS00232">
    <property type="entry name" value="CADHERIN_1"/>
    <property type="match status" value="2"/>
</dbReference>
<name>A0ABQ7SLC5_PHRPL</name>